<evidence type="ECO:0000256" key="1">
    <source>
        <dbReference type="ARBA" id="ARBA00023098"/>
    </source>
</evidence>
<keyword evidence="3" id="KW-1185">Reference proteome</keyword>
<reference evidence="2 3" key="1">
    <citation type="submission" date="2022-03" db="EMBL/GenBank/DDBJ databases">
        <authorList>
            <person name="Macdonald S."/>
            <person name="Ahmed S."/>
            <person name="Newling K."/>
        </authorList>
    </citation>
    <scope>NUCLEOTIDE SEQUENCE [LARGE SCALE GENOMIC DNA]</scope>
</reference>
<accession>A0ABC8LB96</accession>
<keyword evidence="1" id="KW-0443">Lipid metabolism</keyword>
<dbReference type="EMBL" id="CAKOAT010497376">
    <property type="protein sequence ID" value="CAH8380844.1"/>
    <property type="molecule type" value="Genomic_DNA"/>
</dbReference>
<gene>
    <name evidence="2" type="ORF">ERUC_LOCUS33327</name>
</gene>
<evidence type="ECO:0000313" key="2">
    <source>
        <dbReference type="EMBL" id="CAH8380844.1"/>
    </source>
</evidence>
<proteinExistence type="predicted"/>
<organism evidence="2 3">
    <name type="scientific">Eruca vesicaria subsp. sativa</name>
    <name type="common">Garden rocket</name>
    <name type="synonym">Eruca sativa</name>
    <dbReference type="NCBI Taxonomy" id="29727"/>
    <lineage>
        <taxon>Eukaryota</taxon>
        <taxon>Viridiplantae</taxon>
        <taxon>Streptophyta</taxon>
        <taxon>Embryophyta</taxon>
        <taxon>Tracheophyta</taxon>
        <taxon>Spermatophyta</taxon>
        <taxon>Magnoliopsida</taxon>
        <taxon>eudicotyledons</taxon>
        <taxon>Gunneridae</taxon>
        <taxon>Pentapetalae</taxon>
        <taxon>rosids</taxon>
        <taxon>malvids</taxon>
        <taxon>Brassicales</taxon>
        <taxon>Brassicaceae</taxon>
        <taxon>Brassiceae</taxon>
        <taxon>Eruca</taxon>
    </lineage>
</organism>
<dbReference type="Proteomes" id="UP001642260">
    <property type="component" value="Unassembled WGS sequence"/>
</dbReference>
<evidence type="ECO:0000313" key="3">
    <source>
        <dbReference type="Proteomes" id="UP001642260"/>
    </source>
</evidence>
<sequence length="120" mass="14251">MAAMPVCLNFVVGPIQMLKLYGIPYWVPDAVTIFVMWLDFVTYLHHHGHEDKLPWYRGKEWSYLRGGLTTLDRDYGWTNQSRHLLTGFSCSLKAGESRWCKERVKQKRSYCRDEYNRSSR</sequence>
<comment type="caution">
    <text evidence="2">The sequence shown here is derived from an EMBL/GenBank/DDBJ whole genome shotgun (WGS) entry which is preliminary data.</text>
</comment>
<dbReference type="GO" id="GO:0006629">
    <property type="term" value="P:lipid metabolic process"/>
    <property type="evidence" value="ECO:0007669"/>
    <property type="project" value="UniProtKB-KW"/>
</dbReference>
<dbReference type="InterPro" id="IPR012171">
    <property type="entry name" value="Fatty_acid_desaturase"/>
</dbReference>
<dbReference type="PANTHER" id="PTHR32100">
    <property type="entry name" value="OMEGA-6 FATTY ACID DESATURASE, CHLOROPLASTIC"/>
    <property type="match status" value="1"/>
</dbReference>
<dbReference type="AlphaFoldDB" id="A0ABC8LB96"/>
<protein>
    <submittedName>
        <fullName evidence="2">Uncharacterized protein</fullName>
    </submittedName>
</protein>
<name>A0ABC8LB96_ERUVS</name>